<name>A0A0G4KJF5_VERLO</name>
<dbReference type="EMBL" id="CVQH01001780">
    <property type="protein sequence ID" value="CRK05462.1"/>
    <property type="molecule type" value="Genomic_DNA"/>
</dbReference>
<organism evidence="1 2">
    <name type="scientific">Verticillium longisporum</name>
    <name type="common">Verticillium dahliae var. longisporum</name>
    <dbReference type="NCBI Taxonomy" id="100787"/>
    <lineage>
        <taxon>Eukaryota</taxon>
        <taxon>Fungi</taxon>
        <taxon>Dikarya</taxon>
        <taxon>Ascomycota</taxon>
        <taxon>Pezizomycotina</taxon>
        <taxon>Sordariomycetes</taxon>
        <taxon>Hypocreomycetidae</taxon>
        <taxon>Glomerellales</taxon>
        <taxon>Plectosphaerellaceae</taxon>
        <taxon>Verticillium</taxon>
    </lineage>
</organism>
<evidence type="ECO:0000313" key="1">
    <source>
        <dbReference type="EMBL" id="CRK05462.1"/>
    </source>
</evidence>
<dbReference type="Proteomes" id="UP000044602">
    <property type="component" value="Unassembled WGS sequence"/>
</dbReference>
<gene>
    <name evidence="1" type="ORF">BN1708_009681</name>
</gene>
<reference evidence="2" key="1">
    <citation type="submission" date="2015-05" db="EMBL/GenBank/DDBJ databases">
        <authorList>
            <person name="Fogelqvist Johan"/>
        </authorList>
    </citation>
    <scope>NUCLEOTIDE SEQUENCE [LARGE SCALE GENOMIC DNA]</scope>
</reference>
<dbReference type="AlphaFoldDB" id="A0A0G4KJF5"/>
<protein>
    <submittedName>
        <fullName evidence="1">Uncharacterized protein</fullName>
    </submittedName>
</protein>
<dbReference type="STRING" id="100787.A0A0G4KJF5"/>
<evidence type="ECO:0000313" key="2">
    <source>
        <dbReference type="Proteomes" id="UP000044602"/>
    </source>
</evidence>
<proteinExistence type="predicted"/>
<sequence>MSGETRQYRQCTCSASFETEHNLSEHIEGIRNAGWKPKSKGAEVTSKLTTRTARTITMGRMIMKTTAMASAKRSNMRVQGWEMPPERIVVQRVNGRNPSKPDRGFGGTFGSVLGLASEYIRHAEKHPQASGRKRDFIDRTCTELRERAYKELDDASRRTAKGVTERKRTAGVANLRTEAPRTKRTHQFTDDGISGETPQLRGCNVAPMGVTPMRSPLPLLPVPHAVEAVNAGDYLSMYGDVFEFQSTNALGLVEEFDAPLLQIMNGIPTTFQQNG</sequence>
<keyword evidence="2" id="KW-1185">Reference proteome</keyword>
<accession>A0A0G4KJF5</accession>